<keyword evidence="5" id="KW-1185">Reference proteome</keyword>
<reference evidence="4 5" key="1">
    <citation type="submission" date="2015-08" db="EMBL/GenBank/DDBJ databases">
        <title>Draft Genome Sequence of Pseudoalteromonas porphyrae UCD-SED14.</title>
        <authorList>
            <person name="Coil D.A."/>
            <person name="Jospin G."/>
            <person name="Lee R.D."/>
            <person name="Eisen J.A."/>
        </authorList>
    </citation>
    <scope>NUCLEOTIDE SEQUENCE [LARGE SCALE GENOMIC DNA]</scope>
    <source>
        <strain evidence="4 5">UCD-SED14</strain>
    </source>
</reference>
<dbReference type="RefSeq" id="WP_054454546.1">
    <property type="nucleotide sequence ID" value="NZ_LHPH01000012.1"/>
</dbReference>
<dbReference type="EMBL" id="LHPH01000012">
    <property type="protein sequence ID" value="KPH62703.1"/>
    <property type="molecule type" value="Genomic_DNA"/>
</dbReference>
<dbReference type="NCBIfam" id="TIGR00125">
    <property type="entry name" value="cyt_tran_rel"/>
    <property type="match status" value="1"/>
</dbReference>
<organism evidence="4 5">
    <name type="scientific">Pseudoalteromonas porphyrae</name>
    <dbReference type="NCBI Taxonomy" id="187330"/>
    <lineage>
        <taxon>Bacteria</taxon>
        <taxon>Pseudomonadati</taxon>
        <taxon>Pseudomonadota</taxon>
        <taxon>Gammaproteobacteria</taxon>
        <taxon>Alteromonadales</taxon>
        <taxon>Pseudoalteromonadaceae</taxon>
        <taxon>Pseudoalteromonas</taxon>
    </lineage>
</organism>
<evidence type="ECO:0000313" key="4">
    <source>
        <dbReference type="EMBL" id="KPH62703.1"/>
    </source>
</evidence>
<dbReference type="STRING" id="187330.AMS58_00910"/>
<feature type="domain" description="Cytidyltransferase-like" evidence="3">
    <location>
        <begin position="17"/>
        <end position="147"/>
    </location>
</feature>
<keyword evidence="2" id="KW-0548">Nucleotidyltransferase</keyword>
<protein>
    <recommendedName>
        <fullName evidence="3">Cytidyltransferase-like domain-containing protein</fullName>
    </recommendedName>
</protein>
<evidence type="ECO:0000259" key="3">
    <source>
        <dbReference type="Pfam" id="PF01467"/>
    </source>
</evidence>
<dbReference type="PANTHER" id="PTHR43793:SF1">
    <property type="entry name" value="FAD SYNTHASE"/>
    <property type="match status" value="1"/>
</dbReference>
<dbReference type="GO" id="GO:0016779">
    <property type="term" value="F:nucleotidyltransferase activity"/>
    <property type="evidence" value="ECO:0007669"/>
    <property type="project" value="UniProtKB-KW"/>
</dbReference>
<accession>A0A0N1MV39</accession>
<comment type="caution">
    <text evidence="4">The sequence shown here is derived from an EMBL/GenBank/DDBJ whole genome shotgun (WGS) entry which is preliminary data.</text>
</comment>
<dbReference type="InterPro" id="IPR014729">
    <property type="entry name" value="Rossmann-like_a/b/a_fold"/>
</dbReference>
<dbReference type="Gene3D" id="3.40.50.620">
    <property type="entry name" value="HUPs"/>
    <property type="match status" value="1"/>
</dbReference>
<proteinExistence type="predicted"/>
<dbReference type="Proteomes" id="UP000037848">
    <property type="component" value="Unassembled WGS sequence"/>
</dbReference>
<sequence>MTLNSENKSNHNTRCLALGVFDLFHIGHLNYLKFAKAQGSELFVAVAPDDLCFENKKTFPIISQHERMTIVSALAIVDHVALVPSPIIKTQSACRWIKAWGINKVVVGGQWQNSERWNEAANALQAHNIDVMFAPQTPDISSTDIKQKIITYCSEVL</sequence>
<keyword evidence="1" id="KW-0808">Transferase</keyword>
<dbReference type="SUPFAM" id="SSF52374">
    <property type="entry name" value="Nucleotidylyl transferase"/>
    <property type="match status" value="1"/>
</dbReference>
<dbReference type="OrthoDB" id="9802794at2"/>
<name>A0A0N1MV39_9GAMM</name>
<dbReference type="InterPro" id="IPR050385">
    <property type="entry name" value="Archaeal_FAD_synthase"/>
</dbReference>
<evidence type="ECO:0000256" key="2">
    <source>
        <dbReference type="ARBA" id="ARBA00022695"/>
    </source>
</evidence>
<dbReference type="AlphaFoldDB" id="A0A0N1MV39"/>
<dbReference type="PATRIC" id="fig|187330.3.peg.733"/>
<dbReference type="Pfam" id="PF01467">
    <property type="entry name" value="CTP_transf_like"/>
    <property type="match status" value="1"/>
</dbReference>
<gene>
    <name evidence="4" type="ORF">ADS77_11630</name>
</gene>
<dbReference type="PANTHER" id="PTHR43793">
    <property type="entry name" value="FAD SYNTHASE"/>
    <property type="match status" value="1"/>
</dbReference>
<evidence type="ECO:0000313" key="5">
    <source>
        <dbReference type="Proteomes" id="UP000037848"/>
    </source>
</evidence>
<dbReference type="InterPro" id="IPR004821">
    <property type="entry name" value="Cyt_trans-like"/>
</dbReference>
<evidence type="ECO:0000256" key="1">
    <source>
        <dbReference type="ARBA" id="ARBA00022679"/>
    </source>
</evidence>